<reference evidence="2" key="1">
    <citation type="submission" date="2019-02" db="EMBL/GenBank/DDBJ databases">
        <authorList>
            <person name="Li S.-H."/>
        </authorList>
    </citation>
    <scope>NUCLEOTIDE SEQUENCE</scope>
    <source>
        <strain evidence="2">IMCC11814</strain>
    </source>
</reference>
<dbReference type="PANTHER" id="PTHR36009:SF3">
    <property type="entry name" value="TRANSMEMBRANE PROTEIN"/>
    <property type="match status" value="1"/>
</dbReference>
<feature type="transmembrane region" description="Helical" evidence="1">
    <location>
        <begin position="118"/>
        <end position="142"/>
    </location>
</feature>
<dbReference type="RefSeq" id="WP_279248147.1">
    <property type="nucleotide sequence ID" value="NZ_SHNO01000001.1"/>
</dbReference>
<proteinExistence type="predicted"/>
<dbReference type="PANTHER" id="PTHR36009">
    <property type="match status" value="1"/>
</dbReference>
<accession>A0ABT3T3I3</accession>
<gene>
    <name evidence="2" type="ORF">EYC82_03395</name>
</gene>
<keyword evidence="3" id="KW-1185">Reference proteome</keyword>
<organism evidence="2 3">
    <name type="scientific">Candidatus Marimicrobium litorale</name>
    <dbReference type="NCBI Taxonomy" id="2518991"/>
    <lineage>
        <taxon>Bacteria</taxon>
        <taxon>Pseudomonadati</taxon>
        <taxon>Pseudomonadota</taxon>
        <taxon>Gammaproteobacteria</taxon>
        <taxon>Cellvibrionales</taxon>
        <taxon>Halieaceae</taxon>
        <taxon>Marimicrobium</taxon>
    </lineage>
</organism>
<feature type="transmembrane region" description="Helical" evidence="1">
    <location>
        <begin position="78"/>
        <end position="96"/>
    </location>
</feature>
<dbReference type="EMBL" id="SHNO01000001">
    <property type="protein sequence ID" value="MCX2976396.1"/>
    <property type="molecule type" value="Genomic_DNA"/>
</dbReference>
<comment type="caution">
    <text evidence="2">The sequence shown here is derived from an EMBL/GenBank/DDBJ whole genome shotgun (WGS) entry which is preliminary data.</text>
</comment>
<evidence type="ECO:0000256" key="1">
    <source>
        <dbReference type="SAM" id="Phobius"/>
    </source>
</evidence>
<keyword evidence="1" id="KW-0812">Transmembrane</keyword>
<evidence type="ECO:0000313" key="2">
    <source>
        <dbReference type="EMBL" id="MCX2976396.1"/>
    </source>
</evidence>
<sequence>MKKLFLAILWVTGWIHVFGFAPEGGQSTLAFISEVMKTENRQVDPLVFMVFNLLGIWPLIMVAMLVQDEQGRLKAWPFAFSSMILGNSALYIYLFIRKPQTEFQGPVTPLIRFAESKLLAGALLALTLALFIYGFTAGDFLVYREAWTTHFFVNVMTVDFFLFTIAFALILADDMRRREMPINSAFWLYALIPVLGATIYLLLRPPLPK</sequence>
<evidence type="ECO:0008006" key="4">
    <source>
        <dbReference type="Google" id="ProtNLM"/>
    </source>
</evidence>
<evidence type="ECO:0000313" key="3">
    <source>
        <dbReference type="Proteomes" id="UP001143304"/>
    </source>
</evidence>
<dbReference type="Proteomes" id="UP001143304">
    <property type="component" value="Unassembled WGS sequence"/>
</dbReference>
<feature type="transmembrane region" description="Helical" evidence="1">
    <location>
        <begin position="46"/>
        <end position="66"/>
    </location>
</feature>
<protein>
    <recommendedName>
        <fullName evidence="4">DUF2834 domain-containing protein</fullName>
    </recommendedName>
</protein>
<keyword evidence="1" id="KW-1133">Transmembrane helix</keyword>
<keyword evidence="1" id="KW-0472">Membrane</keyword>
<feature type="transmembrane region" description="Helical" evidence="1">
    <location>
        <begin position="184"/>
        <end position="203"/>
    </location>
</feature>
<name>A0ABT3T3I3_9GAMM</name>
<feature type="transmembrane region" description="Helical" evidence="1">
    <location>
        <begin position="151"/>
        <end position="172"/>
    </location>
</feature>